<dbReference type="STRING" id="886738.Nlim_0208"/>
<dbReference type="AlphaFoldDB" id="F3KIB3"/>
<gene>
    <name evidence="2" type="ORF">Nlim_0208</name>
</gene>
<reference evidence="2" key="1">
    <citation type="journal article" date="2011" name="PLoS ONE">
        <title>Genome of a low-salinity ammonia-oxidizing archaeon determined by single-cell and metagenomic analysis.</title>
        <authorList>
            <person name="Blainey P.C."/>
            <person name="Mosier A.C."/>
            <person name="Potanina A."/>
            <person name="Francis C.A."/>
            <person name="Quake S.R."/>
        </authorList>
    </citation>
    <scope>NUCLEOTIDE SEQUENCE [LARGE SCALE GENOMIC DNA]</scope>
    <source>
        <strain evidence="2">SFB1</strain>
    </source>
</reference>
<dbReference type="Proteomes" id="UP000004348">
    <property type="component" value="Chromosome"/>
</dbReference>
<name>F3KIB3_9ARCH</name>
<dbReference type="HOGENOM" id="CLU_191913_0_0_2"/>
<organism evidence="2">
    <name type="scientific">Candidatus Nitrosarchaeum limnium SFB1</name>
    <dbReference type="NCBI Taxonomy" id="886738"/>
    <lineage>
        <taxon>Archaea</taxon>
        <taxon>Nitrososphaerota</taxon>
        <taxon>Nitrososphaeria</taxon>
        <taxon>Nitrosopumilales</taxon>
        <taxon>Nitrosopumilaceae</taxon>
        <taxon>Nitrosarchaeum</taxon>
    </lineage>
</organism>
<dbReference type="EMBL" id="AEGP01000018">
    <property type="protein sequence ID" value="EGG42898.1"/>
    <property type="molecule type" value="Genomic_DNA"/>
</dbReference>
<evidence type="ECO:0000256" key="1">
    <source>
        <dbReference type="SAM" id="Phobius"/>
    </source>
</evidence>
<keyword evidence="1" id="KW-1133">Transmembrane helix</keyword>
<sequence length="80" mass="8939">MTLQKIKNVRKLILVSVSIVIVSIIVGFVIDSCGFRHIEIITGLKTYEKSMDPEICDALVEKINLFNLDCSPEIEIIDCG</sequence>
<keyword evidence="1" id="KW-0812">Transmembrane</keyword>
<evidence type="ECO:0000313" key="2">
    <source>
        <dbReference type="EMBL" id="EGG42898.1"/>
    </source>
</evidence>
<keyword evidence="1" id="KW-0472">Membrane</keyword>
<protein>
    <submittedName>
        <fullName evidence="2">Uncharacterized protein</fullName>
    </submittedName>
</protein>
<comment type="caution">
    <text evidence="2">The sequence shown here is derived from an EMBL/GenBank/DDBJ whole genome shotgun (WGS) entry which is preliminary data.</text>
</comment>
<proteinExistence type="predicted"/>
<feature type="transmembrane region" description="Helical" evidence="1">
    <location>
        <begin position="12"/>
        <end position="30"/>
    </location>
</feature>
<accession>F3KIB3</accession>